<evidence type="ECO:0000313" key="7">
    <source>
        <dbReference type="Proteomes" id="UP000675121"/>
    </source>
</evidence>
<proteinExistence type="predicted"/>
<dbReference type="GO" id="GO:0003700">
    <property type="term" value="F:DNA-binding transcription factor activity"/>
    <property type="evidence" value="ECO:0007669"/>
    <property type="project" value="TreeGrafter"/>
</dbReference>
<evidence type="ECO:0000259" key="5">
    <source>
        <dbReference type="PROSITE" id="PS51078"/>
    </source>
</evidence>
<dbReference type="RefSeq" id="WP_201084368.1">
    <property type="nucleotide sequence ID" value="NZ_CAJNAS010000048.1"/>
</dbReference>
<dbReference type="AlphaFoldDB" id="A0A9N8R6P0"/>
<dbReference type="Pfam" id="PF09339">
    <property type="entry name" value="HTH_IclR"/>
    <property type="match status" value="1"/>
</dbReference>
<dbReference type="EMBL" id="CAJNAS010000048">
    <property type="protein sequence ID" value="CAE6968680.1"/>
    <property type="molecule type" value="Genomic_DNA"/>
</dbReference>
<dbReference type="Proteomes" id="UP000675121">
    <property type="component" value="Unassembled WGS sequence"/>
</dbReference>
<dbReference type="InterPro" id="IPR036390">
    <property type="entry name" value="WH_DNA-bd_sf"/>
</dbReference>
<dbReference type="SUPFAM" id="SSF55781">
    <property type="entry name" value="GAF domain-like"/>
    <property type="match status" value="1"/>
</dbReference>
<keyword evidence="1" id="KW-0805">Transcription regulation</keyword>
<dbReference type="GO" id="GO:0045892">
    <property type="term" value="P:negative regulation of DNA-templated transcription"/>
    <property type="evidence" value="ECO:0007669"/>
    <property type="project" value="TreeGrafter"/>
</dbReference>
<dbReference type="Gene3D" id="3.30.450.40">
    <property type="match status" value="1"/>
</dbReference>
<reference evidence="6" key="1">
    <citation type="submission" date="2021-02" db="EMBL/GenBank/DDBJ databases">
        <authorList>
            <person name="Vanwijnsberghe S."/>
        </authorList>
    </citation>
    <scope>NUCLEOTIDE SEQUENCE</scope>
    <source>
        <strain evidence="6">R-70211</strain>
    </source>
</reference>
<keyword evidence="7" id="KW-1185">Reference proteome</keyword>
<sequence length="262" mass="28620">MAERNNRESASISKAKREPQPHRTVDRVTSILEEVVYNPGMTFAELVRALDAAKSSVYGFIQGLLAKGWLYEEQNRFYLGPAVYGLTLASGHIRAGLVTHPDLLALHEATGLAVFLGVQAGENLIYVAEAGADPVEGFEARTNIRRKLLHTAGGKALLAAKSDAERESFLRRQDDEEGEFVQEFLGEFTDIRRTRIATNVRRGGSRFAIATVVHSPTGEPVASVTLVGPASKAQSRADKLGKMLIKHVDAWAKRSVSPREAI</sequence>
<name>A0A9N8R6P0_9BURK</name>
<gene>
    <name evidence="6" type="ORF">R70211_07621</name>
</gene>
<keyword evidence="2" id="KW-0238">DNA-binding</keyword>
<dbReference type="GO" id="GO:0003677">
    <property type="term" value="F:DNA binding"/>
    <property type="evidence" value="ECO:0007669"/>
    <property type="project" value="UniProtKB-KW"/>
</dbReference>
<dbReference type="InterPro" id="IPR005471">
    <property type="entry name" value="Tscrpt_reg_IclR_N"/>
</dbReference>
<evidence type="ECO:0000313" key="6">
    <source>
        <dbReference type="EMBL" id="CAE6968680.1"/>
    </source>
</evidence>
<dbReference type="InterPro" id="IPR036388">
    <property type="entry name" value="WH-like_DNA-bd_sf"/>
</dbReference>
<feature type="compositionally biased region" description="Basic and acidic residues" evidence="4">
    <location>
        <begin position="15"/>
        <end position="24"/>
    </location>
</feature>
<dbReference type="Gene3D" id="1.10.10.10">
    <property type="entry name" value="Winged helix-like DNA-binding domain superfamily/Winged helix DNA-binding domain"/>
    <property type="match status" value="1"/>
</dbReference>
<feature type="region of interest" description="Disordered" evidence="4">
    <location>
        <begin position="1"/>
        <end position="24"/>
    </location>
</feature>
<accession>A0A9N8R6P0</accession>
<evidence type="ECO:0000256" key="3">
    <source>
        <dbReference type="ARBA" id="ARBA00023163"/>
    </source>
</evidence>
<feature type="domain" description="IclR-ED" evidence="5">
    <location>
        <begin position="75"/>
        <end position="262"/>
    </location>
</feature>
<dbReference type="PROSITE" id="PS51078">
    <property type="entry name" value="ICLR_ED"/>
    <property type="match status" value="1"/>
</dbReference>
<dbReference type="SUPFAM" id="SSF46785">
    <property type="entry name" value="Winged helix' DNA-binding domain"/>
    <property type="match status" value="1"/>
</dbReference>
<comment type="caution">
    <text evidence="6">The sequence shown here is derived from an EMBL/GenBank/DDBJ whole genome shotgun (WGS) entry which is preliminary data.</text>
</comment>
<dbReference type="PANTHER" id="PTHR30136">
    <property type="entry name" value="HELIX-TURN-HELIX TRANSCRIPTIONAL REGULATOR, ICLR FAMILY"/>
    <property type="match status" value="1"/>
</dbReference>
<evidence type="ECO:0000256" key="4">
    <source>
        <dbReference type="SAM" id="MobiDB-lite"/>
    </source>
</evidence>
<keyword evidence="3" id="KW-0804">Transcription</keyword>
<dbReference type="InterPro" id="IPR029016">
    <property type="entry name" value="GAF-like_dom_sf"/>
</dbReference>
<evidence type="ECO:0000256" key="2">
    <source>
        <dbReference type="ARBA" id="ARBA00023125"/>
    </source>
</evidence>
<dbReference type="InterPro" id="IPR014757">
    <property type="entry name" value="Tscrpt_reg_IclR_C"/>
</dbReference>
<organism evidence="6 7">
    <name type="scientific">Paraburkholderia domus</name>
    <dbReference type="NCBI Taxonomy" id="2793075"/>
    <lineage>
        <taxon>Bacteria</taxon>
        <taxon>Pseudomonadati</taxon>
        <taxon>Pseudomonadota</taxon>
        <taxon>Betaproteobacteria</taxon>
        <taxon>Burkholderiales</taxon>
        <taxon>Burkholderiaceae</taxon>
        <taxon>Paraburkholderia</taxon>
    </lineage>
</organism>
<evidence type="ECO:0000256" key="1">
    <source>
        <dbReference type="ARBA" id="ARBA00023015"/>
    </source>
</evidence>
<dbReference type="InterPro" id="IPR050707">
    <property type="entry name" value="HTH_MetabolicPath_Reg"/>
</dbReference>
<protein>
    <recommendedName>
        <fullName evidence="5">IclR-ED domain-containing protein</fullName>
    </recommendedName>
</protein>
<dbReference type="Pfam" id="PF01614">
    <property type="entry name" value="IclR_C"/>
    <property type="match status" value="1"/>
</dbReference>
<dbReference type="PANTHER" id="PTHR30136:SF35">
    <property type="entry name" value="HTH-TYPE TRANSCRIPTIONAL REGULATOR RV1719"/>
    <property type="match status" value="1"/>
</dbReference>